<evidence type="ECO:0000256" key="9">
    <source>
        <dbReference type="SAM" id="Phobius"/>
    </source>
</evidence>
<dbReference type="Pfam" id="PF01753">
    <property type="entry name" value="zf-MYND"/>
    <property type="match status" value="1"/>
</dbReference>
<feature type="compositionally biased region" description="Polar residues" evidence="8">
    <location>
        <begin position="791"/>
        <end position="802"/>
    </location>
</feature>
<evidence type="ECO:0000256" key="5">
    <source>
        <dbReference type="ARBA" id="ARBA00022771"/>
    </source>
</evidence>
<reference evidence="12" key="1">
    <citation type="submission" date="2023-03" db="EMBL/GenBank/DDBJ databases">
        <title>Mating type loci evolution in Malassezia.</title>
        <authorList>
            <person name="Coelho M.A."/>
        </authorList>
    </citation>
    <scope>NUCLEOTIDE SEQUENCE</scope>
    <source>
        <strain evidence="12">CBS 9557</strain>
    </source>
</reference>
<dbReference type="PANTHER" id="PTHR47442:SF1">
    <property type="entry name" value="MYND-TYPE ZINC FINGER PROTEIN MUB1"/>
    <property type="match status" value="1"/>
</dbReference>
<evidence type="ECO:0000256" key="4">
    <source>
        <dbReference type="ARBA" id="ARBA00022723"/>
    </source>
</evidence>
<evidence type="ECO:0000313" key="13">
    <source>
        <dbReference type="Proteomes" id="UP001213623"/>
    </source>
</evidence>
<gene>
    <name evidence="12" type="ORF">MNAN1_002505</name>
</gene>
<keyword evidence="9" id="KW-0472">Membrane</keyword>
<evidence type="ECO:0000256" key="7">
    <source>
        <dbReference type="PROSITE-ProRule" id="PRU00134"/>
    </source>
</evidence>
<evidence type="ECO:0000256" key="6">
    <source>
        <dbReference type="ARBA" id="ARBA00022833"/>
    </source>
</evidence>
<comment type="subcellular location">
    <subcellularLocation>
        <location evidence="1">Cytoplasm</location>
    </subcellularLocation>
</comment>
<keyword evidence="9" id="KW-1133">Transmembrane helix</keyword>
<proteinExistence type="inferred from homology"/>
<feature type="region of interest" description="Disordered" evidence="8">
    <location>
        <begin position="791"/>
        <end position="820"/>
    </location>
</feature>
<dbReference type="GO" id="GO:0007163">
    <property type="term" value="P:establishment or maintenance of cell polarity"/>
    <property type="evidence" value="ECO:0007669"/>
    <property type="project" value="TreeGrafter"/>
</dbReference>
<feature type="compositionally biased region" description="Polar residues" evidence="8">
    <location>
        <begin position="810"/>
        <end position="820"/>
    </location>
</feature>
<accession>A0AAF0ELC9</accession>
<evidence type="ECO:0000259" key="11">
    <source>
        <dbReference type="PROSITE" id="PS50865"/>
    </source>
</evidence>
<evidence type="ECO:0000313" key="12">
    <source>
        <dbReference type="EMBL" id="WFD27508.1"/>
    </source>
</evidence>
<feature type="transmembrane region" description="Helical" evidence="9">
    <location>
        <begin position="55"/>
        <end position="76"/>
    </location>
</feature>
<feature type="region of interest" description="Disordered" evidence="8">
    <location>
        <begin position="289"/>
        <end position="376"/>
    </location>
</feature>
<feature type="compositionally biased region" description="Basic and acidic residues" evidence="8">
    <location>
        <begin position="349"/>
        <end position="366"/>
    </location>
</feature>
<evidence type="ECO:0000256" key="2">
    <source>
        <dbReference type="ARBA" id="ARBA00010655"/>
    </source>
</evidence>
<evidence type="ECO:0000256" key="1">
    <source>
        <dbReference type="ARBA" id="ARBA00004496"/>
    </source>
</evidence>
<dbReference type="GO" id="GO:0006511">
    <property type="term" value="P:ubiquitin-dependent protein catabolic process"/>
    <property type="evidence" value="ECO:0007669"/>
    <property type="project" value="TreeGrafter"/>
</dbReference>
<dbReference type="GO" id="GO:1990304">
    <property type="term" value="C:MUB1-RAD6-UBR2 ubiquitin ligase complex"/>
    <property type="evidence" value="ECO:0007669"/>
    <property type="project" value="TreeGrafter"/>
</dbReference>
<feature type="compositionally biased region" description="Low complexity" evidence="8">
    <location>
        <begin position="293"/>
        <end position="303"/>
    </location>
</feature>
<name>A0AAF0ELC9_9BASI</name>
<keyword evidence="10" id="KW-0732">Signal</keyword>
<dbReference type="GO" id="GO:0005737">
    <property type="term" value="C:cytoplasm"/>
    <property type="evidence" value="ECO:0007669"/>
    <property type="project" value="UniProtKB-SubCell"/>
</dbReference>
<feature type="chain" id="PRO_5042197236" description="MYND-type domain-containing protein" evidence="10">
    <location>
        <begin position="25"/>
        <end position="820"/>
    </location>
</feature>
<keyword evidence="4" id="KW-0479">Metal-binding</keyword>
<dbReference type="PANTHER" id="PTHR47442">
    <property type="entry name" value="MYND-TYPE ZINC FINGER PROTEIN MUB1"/>
    <property type="match status" value="1"/>
</dbReference>
<dbReference type="PROSITE" id="PS50865">
    <property type="entry name" value="ZF_MYND_2"/>
    <property type="match status" value="1"/>
</dbReference>
<keyword evidence="6" id="KW-0862">Zinc</keyword>
<dbReference type="AlphaFoldDB" id="A0AAF0ELC9"/>
<keyword evidence="5 7" id="KW-0863">Zinc-finger</keyword>
<evidence type="ECO:0000256" key="3">
    <source>
        <dbReference type="ARBA" id="ARBA00022490"/>
    </source>
</evidence>
<dbReference type="InterPro" id="IPR002893">
    <property type="entry name" value="Znf_MYND"/>
</dbReference>
<keyword evidence="3" id="KW-0963">Cytoplasm</keyword>
<dbReference type="Gene3D" id="6.10.140.2220">
    <property type="match status" value="1"/>
</dbReference>
<feature type="region of interest" description="Disordered" evidence="8">
    <location>
        <begin position="565"/>
        <end position="626"/>
    </location>
</feature>
<feature type="compositionally biased region" description="Low complexity" evidence="8">
    <location>
        <begin position="582"/>
        <end position="591"/>
    </location>
</feature>
<protein>
    <recommendedName>
        <fullName evidence="11">MYND-type domain-containing protein</fullName>
    </recommendedName>
</protein>
<keyword evidence="13" id="KW-1185">Reference proteome</keyword>
<dbReference type="InterPro" id="IPR051664">
    <property type="entry name" value="MYND-type_zinc_finger"/>
</dbReference>
<organism evidence="12 13">
    <name type="scientific">Malassezia nana</name>
    <dbReference type="NCBI Taxonomy" id="180528"/>
    <lineage>
        <taxon>Eukaryota</taxon>
        <taxon>Fungi</taxon>
        <taxon>Dikarya</taxon>
        <taxon>Basidiomycota</taxon>
        <taxon>Ustilaginomycotina</taxon>
        <taxon>Malasseziomycetes</taxon>
        <taxon>Malasseziales</taxon>
        <taxon>Malasseziaceae</taxon>
        <taxon>Malassezia</taxon>
    </lineage>
</organism>
<sequence length="820" mass="90347">MFTMKIEILFQFAMSSIWISGALAYAADYRGHENCIWDGYYHWPKPLDWGHLCDMVNWVVGMAYATFGIQVAFFAFDLFMAAYMFMFVDQDSISEPFYEWGTPLDCTATLPLVNSLNHFAYFVSTSPRIREMVTMDGGLERLIHILRHPPRTSTSALSLERGSASMAEMQSNWKWSLAFQCVVNIGVRGSEAIRSRVVEAGMVPIVMMVLQNYISTAEQLHIHQSLVNSRQMHASMFPFGLRRTIYPQLRTAPTAPPPAIPMETDAVAPTENPYWNTDAEMSNAVQDTQRFTSDASASGSASECAEDNDMMTEDAHACSSAEADLEAKRDANPAPQDTPRVQHRSAASEADRVPVMDASETPRARQPDLSSTTAETAWSTSFATMRTPPLVPLPVYREEEVLLSLQLLAYLSKYPQVRHFFHNADIREDMIYCPEWPEDTLPNRSWQPSDPVMLNVFSLAERFTHRPSRSTGAPSLLCSLYPRLAHDIQYWAGVVMRNACRKDESRGGIRQCANMLCGKWESYPREFAKCRRCRKAKYCSKQCQSKGWQMGHRFWCSARSDEDKARPSDAHAASHSVPPVAPEAHPAVPAPTLAHESVVEERAPGTAPTHYAHPLGPRNVPSSLRESQLPQLRGVSATSMESADLAEIHDETSHLGETSGITSPMMGSGPSHPLPPPIIAGDITVHETDPTTATLRAHEAQNVQDHSALDFVASAWSPVVSRATEMTAAGARPPGDAPFDLGIQLPLGSPAGPVDRRAMPPVETGPSPLTLPAALREAGHPTRALSVVLTNPRATSTPTLSHPNDEGPSPASTHPMFSSF</sequence>
<feature type="signal peptide" evidence="10">
    <location>
        <begin position="1"/>
        <end position="24"/>
    </location>
</feature>
<evidence type="ECO:0000256" key="10">
    <source>
        <dbReference type="SAM" id="SignalP"/>
    </source>
</evidence>
<keyword evidence="9" id="KW-0812">Transmembrane</keyword>
<dbReference type="GO" id="GO:0008270">
    <property type="term" value="F:zinc ion binding"/>
    <property type="evidence" value="ECO:0007669"/>
    <property type="project" value="UniProtKB-KW"/>
</dbReference>
<comment type="similarity">
    <text evidence="2">Belongs to the MUB1/samB family.</text>
</comment>
<dbReference type="EMBL" id="CP119895">
    <property type="protein sequence ID" value="WFD27508.1"/>
    <property type="molecule type" value="Genomic_DNA"/>
</dbReference>
<evidence type="ECO:0000256" key="8">
    <source>
        <dbReference type="SAM" id="MobiDB-lite"/>
    </source>
</evidence>
<feature type="domain" description="MYND-type" evidence="11">
    <location>
        <begin position="514"/>
        <end position="556"/>
    </location>
</feature>
<dbReference type="Proteomes" id="UP001213623">
    <property type="component" value="Chromosome 4"/>
</dbReference>
<dbReference type="SUPFAM" id="SSF144232">
    <property type="entry name" value="HIT/MYND zinc finger-like"/>
    <property type="match status" value="1"/>
</dbReference>